<comment type="caution">
    <text evidence="1">The sequence shown here is derived from an EMBL/GenBank/DDBJ whole genome shotgun (WGS) entry which is preliminary data.</text>
</comment>
<protein>
    <submittedName>
        <fullName evidence="1">Uncharacterized protein</fullName>
    </submittedName>
</protein>
<sequence length="40" mass="4486">MNRLAYNLYEVGITDGGTKRKAEADCRGTDSGYGREKYII</sequence>
<accession>C6LJY0</accession>
<dbReference type="Proteomes" id="UP000005561">
    <property type="component" value="Unassembled WGS sequence"/>
</dbReference>
<dbReference type="AlphaFoldDB" id="C6LJY0"/>
<proteinExistence type="predicted"/>
<organism evidence="1 2">
    <name type="scientific">Marvinbryantia formatexigens DSM 14469</name>
    <dbReference type="NCBI Taxonomy" id="478749"/>
    <lineage>
        <taxon>Bacteria</taxon>
        <taxon>Bacillati</taxon>
        <taxon>Bacillota</taxon>
        <taxon>Clostridia</taxon>
        <taxon>Lachnospirales</taxon>
        <taxon>Lachnospiraceae</taxon>
        <taxon>Marvinbryantia</taxon>
    </lineage>
</organism>
<dbReference type="EMBL" id="ACCL02000022">
    <property type="protein sequence ID" value="EET59058.1"/>
    <property type="molecule type" value="Genomic_DNA"/>
</dbReference>
<gene>
    <name evidence="1" type="ORF">BRYFOR_08967</name>
</gene>
<reference evidence="1" key="1">
    <citation type="submission" date="2009-07" db="EMBL/GenBank/DDBJ databases">
        <authorList>
            <person name="Weinstock G."/>
            <person name="Sodergren E."/>
            <person name="Clifton S."/>
            <person name="Fulton L."/>
            <person name="Fulton B."/>
            <person name="Courtney L."/>
            <person name="Fronick C."/>
            <person name="Harrison M."/>
            <person name="Strong C."/>
            <person name="Farmer C."/>
            <person name="Delahaunty K."/>
            <person name="Markovic C."/>
            <person name="Hall O."/>
            <person name="Minx P."/>
            <person name="Tomlinson C."/>
            <person name="Mitreva M."/>
            <person name="Nelson J."/>
            <person name="Hou S."/>
            <person name="Wollam A."/>
            <person name="Pepin K.H."/>
            <person name="Johnson M."/>
            <person name="Bhonagiri V."/>
            <person name="Nash W.E."/>
            <person name="Warren W."/>
            <person name="Chinwalla A."/>
            <person name="Mardis E.R."/>
            <person name="Wilson R.K."/>
        </authorList>
    </citation>
    <scope>NUCLEOTIDE SEQUENCE [LARGE SCALE GENOMIC DNA]</scope>
    <source>
        <strain evidence="1">DSM 14469</strain>
    </source>
</reference>
<keyword evidence="2" id="KW-1185">Reference proteome</keyword>
<evidence type="ECO:0000313" key="1">
    <source>
        <dbReference type="EMBL" id="EET59058.1"/>
    </source>
</evidence>
<evidence type="ECO:0000313" key="2">
    <source>
        <dbReference type="Proteomes" id="UP000005561"/>
    </source>
</evidence>
<name>C6LJY0_9FIRM</name>